<evidence type="ECO:0000259" key="3">
    <source>
        <dbReference type="Pfam" id="PF20842"/>
    </source>
</evidence>
<dbReference type="InterPro" id="IPR048266">
    <property type="entry name" value="Rax2-like_second"/>
</dbReference>
<dbReference type="InterPro" id="IPR024982">
    <property type="entry name" value="Rax2-like_C"/>
</dbReference>
<dbReference type="Pfam" id="PF20843">
    <property type="entry name" value="Rax2_3"/>
    <property type="match status" value="1"/>
</dbReference>
<keyword evidence="1" id="KW-1133">Transmembrane helix</keyword>
<accession>A0A4S9Y9Q3</accession>
<gene>
    <name evidence="5" type="ORF">D6C84_01253</name>
</gene>
<keyword evidence="1" id="KW-0812">Transmembrane</keyword>
<evidence type="ECO:0000256" key="1">
    <source>
        <dbReference type="SAM" id="Phobius"/>
    </source>
</evidence>
<dbReference type="AlphaFoldDB" id="A0A4S9Y9Q3"/>
<evidence type="ECO:0000313" key="6">
    <source>
        <dbReference type="Proteomes" id="UP000310039"/>
    </source>
</evidence>
<dbReference type="PANTHER" id="PTHR31778">
    <property type="entry name" value="BUD SITE SELECTION PROTEIN RAX2"/>
    <property type="match status" value="1"/>
</dbReference>
<comment type="caution">
    <text evidence="5">The sequence shown here is derived from an EMBL/GenBank/DDBJ whole genome shotgun (WGS) entry which is preliminary data.</text>
</comment>
<dbReference type="PANTHER" id="PTHR31778:SF2">
    <property type="entry name" value="BUD SITE SELECTION PROTEIN RAX2"/>
    <property type="match status" value="1"/>
</dbReference>
<evidence type="ECO:0000313" key="5">
    <source>
        <dbReference type="EMBL" id="THZ88053.1"/>
    </source>
</evidence>
<evidence type="ECO:0000259" key="2">
    <source>
        <dbReference type="Pfam" id="PF12768"/>
    </source>
</evidence>
<dbReference type="Proteomes" id="UP000310039">
    <property type="component" value="Unassembled WGS sequence"/>
</dbReference>
<evidence type="ECO:0008006" key="7">
    <source>
        <dbReference type="Google" id="ProtNLM"/>
    </source>
</evidence>
<dbReference type="EMBL" id="QZBT01000010">
    <property type="protein sequence ID" value="THZ88053.1"/>
    <property type="molecule type" value="Genomic_DNA"/>
</dbReference>
<dbReference type="SUPFAM" id="SSF50965">
    <property type="entry name" value="Galactose oxidase, central domain"/>
    <property type="match status" value="1"/>
</dbReference>
<reference evidence="5 6" key="1">
    <citation type="submission" date="2018-10" db="EMBL/GenBank/DDBJ databases">
        <title>Fifty Aureobasidium pullulans genomes reveal a recombining polyextremotolerant generalist.</title>
        <authorList>
            <person name="Gostincar C."/>
            <person name="Turk M."/>
            <person name="Zajc J."/>
            <person name="Gunde-Cimerman N."/>
        </authorList>
    </citation>
    <scope>NUCLEOTIDE SEQUENCE [LARGE SCALE GENOMIC DNA]</scope>
    <source>
        <strain evidence="5 6">EXF-3403</strain>
    </source>
</reference>
<keyword evidence="1" id="KW-0472">Membrane</keyword>
<organism evidence="5 6">
    <name type="scientific">Aureobasidium pullulans</name>
    <name type="common">Black yeast</name>
    <name type="synonym">Pullularia pullulans</name>
    <dbReference type="NCBI Taxonomy" id="5580"/>
    <lineage>
        <taxon>Eukaryota</taxon>
        <taxon>Fungi</taxon>
        <taxon>Dikarya</taxon>
        <taxon>Ascomycota</taxon>
        <taxon>Pezizomycotina</taxon>
        <taxon>Dothideomycetes</taxon>
        <taxon>Dothideomycetidae</taxon>
        <taxon>Dothideales</taxon>
        <taxon>Saccotheciaceae</taxon>
        <taxon>Aureobasidium</taxon>
    </lineage>
</organism>
<dbReference type="SUPFAM" id="SSF50993">
    <property type="entry name" value="Peptidase/esterase 'gauge' domain"/>
    <property type="match status" value="1"/>
</dbReference>
<evidence type="ECO:0000259" key="4">
    <source>
        <dbReference type="Pfam" id="PF20843"/>
    </source>
</evidence>
<dbReference type="Pfam" id="PF20842">
    <property type="entry name" value="Rax2_2"/>
    <property type="match status" value="1"/>
</dbReference>
<protein>
    <recommendedName>
        <fullName evidence="7">Cellular morphogenesis protein</fullName>
    </recommendedName>
</protein>
<dbReference type="Pfam" id="PF12768">
    <property type="entry name" value="Rax2"/>
    <property type="match status" value="1"/>
</dbReference>
<feature type="domain" description="Rax2-like C-terminal" evidence="2">
    <location>
        <begin position="900"/>
        <end position="1149"/>
    </location>
</feature>
<dbReference type="InterPro" id="IPR048265">
    <property type="entry name" value="Rax2-like_third"/>
</dbReference>
<dbReference type="InterPro" id="IPR011043">
    <property type="entry name" value="Gal_Oxase/kelch_b-propeller"/>
</dbReference>
<proteinExistence type="predicted"/>
<name>A0A4S9Y9Q3_AURPU</name>
<dbReference type="GO" id="GO:1902929">
    <property type="term" value="C:plasma membrane of growing cell tip"/>
    <property type="evidence" value="ECO:0007669"/>
    <property type="project" value="TreeGrafter"/>
</dbReference>
<feature type="domain" description="Rax2-like second" evidence="3">
    <location>
        <begin position="230"/>
        <end position="376"/>
    </location>
</feature>
<feature type="transmembrane region" description="Helical" evidence="1">
    <location>
        <begin position="1153"/>
        <end position="1180"/>
    </location>
</feature>
<sequence>MPFRRRAAHKMRSSMYSSRPLAFGTTFATLLSSAAARTFSSAPSPNLDLSGLGRVALAGDFDSISLYTYQGQTQNANFANGSQYLFSQYPDGSFQSLALADAFITTMCPFVSNGALQGVVVGGNFTSLGGVPAQGIALWNPNTTKITPLDGLSGSVSAVYCDDASSTVYVGGSFTGGNSTNAIAWASGWTNLPFAGFNGPVTSIAKSSSGTIIFGGSFDGLGNTTTPTNKDVQVINLSAGNITSGASTSTDGFSDPRNIICQTGEDSAGNAWLLEDNTPGFWRGSFGFGFNPTKLRLYNTNQDGRGTKTWRFTAFPLGGIMNFTYTDENGSFASCTANCPLPQGNTSYQDFHFVNSVGMNDFRIDISAWYGAGAGLSGIELFQDDIYAFAISDFNEPRCDSVSTTGANSTVTGPWKQTPSGLSTSDYLTADLNGSVTTETAQVVFKPDIKQSGNYSITLYTPGCLQDGTCSTRGIVNITGSMTTEKGAITTTLYQTNYYDKYDQVYYGYVDAASDSFRPEVTLTPVAGQNTPLTVVAQRVRFELVTSTGGLNGLYDYDPNVATVNTDFSASKIDSAAMTLDMGAKINALAVYEDVTYVAGNFSSGDIHNIFSIGSQNATSLPGGGLNSEVRTVYQNGSTIYVGGNFTNTATTQTSGLNGIAAYSIDDKSWRALGAGVNGPVWAIVPLQLNISGSDQETVLAVSGDFTSVNAVGSNATYSADGFAAWVPSRGNWLHNLANATVSLSGGLLAQTMVADYGQLLAGSLVASQIGMSDAVALSGSGRPSISPLGISISATHESSSMRKRATTSQNVTGVATGYFYLDNGKNMTILGGHFTANSSAESTINNLLIIDNTNGQSVIGLPSTIDADSTVLALDVRDTSLFVGGSITGTANDNDIEGLLVWDLSTNALATGQPAALAGDSVSVNAVAAQPGSSNVYVGGNFENAGSMSCPSFCMYDTSSGQWMPPASGLSGTINTMVWRSNSQLIVGGDFSTSGNSTRLALYDSKKQTFTDLGASANLPGPVTAMTPANPNYDAWWVAGTAANGSSFLQKFDGTTWHPVTGFGSASSIRGLQIMSLTEKHQLNSLVPSDEVLLITGSIELPDNGNASAVLYNGTSFQPFILTTTANGGQGTLSGMFVQNPSNFLSSKSHHLALGLVVLIGLAIACALTFLLVVIGIMVERYRRRREGYVPMPQLRADQQANLNRIPPESLFGTLEKRDTAPRV</sequence>
<dbReference type="Gene3D" id="2.120.10.80">
    <property type="entry name" value="Kelch-type beta propeller"/>
    <property type="match status" value="1"/>
</dbReference>
<dbReference type="InterPro" id="IPR015915">
    <property type="entry name" value="Kelch-typ_b-propeller"/>
</dbReference>
<feature type="domain" description="Rax2-like third" evidence="4">
    <location>
        <begin position="387"/>
        <end position="545"/>
    </location>
</feature>